<reference evidence="2" key="1">
    <citation type="submission" date="2022-11" db="EMBL/GenBank/DDBJ databases">
        <authorList>
            <person name="Petersen C."/>
        </authorList>
    </citation>
    <scope>NUCLEOTIDE SEQUENCE</scope>
    <source>
        <strain evidence="2">IBT 19713</strain>
    </source>
</reference>
<gene>
    <name evidence="2" type="ORF">N7468_009847</name>
</gene>
<comment type="caution">
    <text evidence="2">The sequence shown here is derived from an EMBL/GenBank/DDBJ whole genome shotgun (WGS) entry which is preliminary data.</text>
</comment>
<accession>A0A9W9NBM6</accession>
<protein>
    <submittedName>
        <fullName evidence="2">Uncharacterized protein</fullName>
    </submittedName>
</protein>
<reference evidence="2" key="2">
    <citation type="journal article" date="2023" name="IMA Fungus">
        <title>Comparative genomic study of the Penicillium genus elucidates a diverse pangenome and 15 lateral gene transfer events.</title>
        <authorList>
            <person name="Petersen C."/>
            <person name="Sorensen T."/>
            <person name="Nielsen M.R."/>
            <person name="Sondergaard T.E."/>
            <person name="Sorensen J.L."/>
            <person name="Fitzpatrick D.A."/>
            <person name="Frisvad J.C."/>
            <person name="Nielsen K.L."/>
        </authorList>
    </citation>
    <scope>NUCLEOTIDE SEQUENCE</scope>
    <source>
        <strain evidence="2">IBT 19713</strain>
    </source>
</reference>
<dbReference type="RefSeq" id="XP_058325710.1">
    <property type="nucleotide sequence ID" value="XM_058479142.1"/>
</dbReference>
<dbReference type="OrthoDB" id="4463754at2759"/>
<keyword evidence="3" id="KW-1185">Reference proteome</keyword>
<feature type="compositionally biased region" description="Low complexity" evidence="1">
    <location>
        <begin position="16"/>
        <end position="25"/>
    </location>
</feature>
<organism evidence="2 3">
    <name type="scientific">Penicillium chermesinum</name>
    <dbReference type="NCBI Taxonomy" id="63820"/>
    <lineage>
        <taxon>Eukaryota</taxon>
        <taxon>Fungi</taxon>
        <taxon>Dikarya</taxon>
        <taxon>Ascomycota</taxon>
        <taxon>Pezizomycotina</taxon>
        <taxon>Eurotiomycetes</taxon>
        <taxon>Eurotiomycetidae</taxon>
        <taxon>Eurotiales</taxon>
        <taxon>Aspergillaceae</taxon>
        <taxon>Penicillium</taxon>
    </lineage>
</organism>
<dbReference type="GeneID" id="83206446"/>
<feature type="region of interest" description="Disordered" evidence="1">
    <location>
        <begin position="1"/>
        <end position="36"/>
    </location>
</feature>
<dbReference type="Proteomes" id="UP001150941">
    <property type="component" value="Unassembled WGS sequence"/>
</dbReference>
<proteinExistence type="predicted"/>
<evidence type="ECO:0000313" key="2">
    <source>
        <dbReference type="EMBL" id="KAJ5216839.1"/>
    </source>
</evidence>
<evidence type="ECO:0000313" key="3">
    <source>
        <dbReference type="Proteomes" id="UP001150941"/>
    </source>
</evidence>
<sequence length="182" mass="20884">MYIPDSEVSVPCDDTSSIYSRSSTSPKFWRPASTPLPSQHSLPEINSLDHQIALLQGSTIALETTRARLQAGKTERRKSEQEAVSEKLRQYHKQEAENRFYRTCRSNLHQLLQTSSDVYDMLELQCEFEPEVSLFGNVRLRMAAETLQMALDASRTQEVQAEQEWKREWDPSPAHGVQTGWI</sequence>
<name>A0A9W9NBM6_9EURO</name>
<dbReference type="EMBL" id="JAPQKS010000008">
    <property type="protein sequence ID" value="KAJ5216839.1"/>
    <property type="molecule type" value="Genomic_DNA"/>
</dbReference>
<dbReference type="AlphaFoldDB" id="A0A9W9NBM6"/>
<evidence type="ECO:0000256" key="1">
    <source>
        <dbReference type="SAM" id="MobiDB-lite"/>
    </source>
</evidence>